<comment type="subcellular location">
    <subcellularLocation>
        <location evidence="1 5">Nucleus</location>
        <location evidence="1 5">Nuclear pore complex</location>
    </subcellularLocation>
</comment>
<comment type="caution">
    <text evidence="6">The sequence shown here is derived from an EMBL/GenBank/DDBJ whole genome shotgun (WGS) entry which is preliminary data.</text>
</comment>
<name>A0AAV3Y4J7_9GAST</name>
<keyword evidence="5" id="KW-0811">Translocation</keyword>
<organism evidence="6 7">
    <name type="scientific">Plakobranchus ocellatus</name>
    <dbReference type="NCBI Taxonomy" id="259542"/>
    <lineage>
        <taxon>Eukaryota</taxon>
        <taxon>Metazoa</taxon>
        <taxon>Spiralia</taxon>
        <taxon>Lophotrochozoa</taxon>
        <taxon>Mollusca</taxon>
        <taxon>Gastropoda</taxon>
        <taxon>Heterobranchia</taxon>
        <taxon>Euthyneura</taxon>
        <taxon>Panpulmonata</taxon>
        <taxon>Sacoglossa</taxon>
        <taxon>Placobranchoidea</taxon>
        <taxon>Plakobranchidae</taxon>
        <taxon>Plakobranchus</taxon>
    </lineage>
</organism>
<dbReference type="GO" id="GO:0006606">
    <property type="term" value="P:protein import into nucleus"/>
    <property type="evidence" value="ECO:0007669"/>
    <property type="project" value="TreeGrafter"/>
</dbReference>
<evidence type="ECO:0000256" key="1">
    <source>
        <dbReference type="ARBA" id="ARBA00004567"/>
    </source>
</evidence>
<keyword evidence="5" id="KW-0813">Transport</keyword>
<accession>A0AAV3Y4J7</accession>
<dbReference type="PANTHER" id="PTHR11225:SF4">
    <property type="entry name" value="NUCLEAR PORE COMPLEX PROTEIN NUP93"/>
    <property type="match status" value="1"/>
</dbReference>
<evidence type="ECO:0000256" key="3">
    <source>
        <dbReference type="ARBA" id="ARBA00023132"/>
    </source>
</evidence>
<keyword evidence="5" id="KW-0472">Membrane</keyword>
<keyword evidence="5" id="KW-0653">Protein transport</keyword>
<evidence type="ECO:0000313" key="6">
    <source>
        <dbReference type="EMBL" id="GFN82145.1"/>
    </source>
</evidence>
<evidence type="ECO:0000256" key="4">
    <source>
        <dbReference type="ARBA" id="ARBA00023242"/>
    </source>
</evidence>
<comment type="similarity">
    <text evidence="2 5">Belongs to the nucleoporin interacting component (NIC) family.</text>
</comment>
<dbReference type="Proteomes" id="UP000735302">
    <property type="component" value="Unassembled WGS sequence"/>
</dbReference>
<dbReference type="GO" id="GO:0005643">
    <property type="term" value="C:nuclear pore"/>
    <property type="evidence" value="ECO:0007669"/>
    <property type="project" value="UniProtKB-SubCell"/>
</dbReference>
<evidence type="ECO:0000256" key="5">
    <source>
        <dbReference type="RuleBase" id="RU364035"/>
    </source>
</evidence>
<evidence type="ECO:0000256" key="2">
    <source>
        <dbReference type="ARBA" id="ARBA00010186"/>
    </source>
</evidence>
<dbReference type="InterPro" id="IPR007231">
    <property type="entry name" value="Nucleoporin_int_Nup93/Nic96"/>
</dbReference>
<gene>
    <name evidence="6" type="ORF">PoB_000865100</name>
</gene>
<keyword evidence="3 5" id="KW-0906">Nuclear pore complex</keyword>
<dbReference type="GO" id="GO:0017056">
    <property type="term" value="F:structural constituent of nuclear pore"/>
    <property type="evidence" value="ECO:0007669"/>
    <property type="project" value="InterPro"/>
</dbReference>
<reference evidence="6 7" key="1">
    <citation type="journal article" date="2021" name="Elife">
        <title>Chloroplast acquisition without the gene transfer in kleptoplastic sea slugs, Plakobranchus ocellatus.</title>
        <authorList>
            <person name="Maeda T."/>
            <person name="Takahashi S."/>
            <person name="Yoshida T."/>
            <person name="Shimamura S."/>
            <person name="Takaki Y."/>
            <person name="Nagai Y."/>
            <person name="Toyoda A."/>
            <person name="Suzuki Y."/>
            <person name="Arimoto A."/>
            <person name="Ishii H."/>
            <person name="Satoh N."/>
            <person name="Nishiyama T."/>
            <person name="Hasebe M."/>
            <person name="Maruyama T."/>
            <person name="Minagawa J."/>
            <person name="Obokata J."/>
            <person name="Shigenobu S."/>
        </authorList>
    </citation>
    <scope>NUCLEOTIDE SEQUENCE [LARGE SCALE GENOMIC DNA]</scope>
</reference>
<evidence type="ECO:0000313" key="7">
    <source>
        <dbReference type="Proteomes" id="UP000735302"/>
    </source>
</evidence>
<dbReference type="GO" id="GO:0016973">
    <property type="term" value="P:poly(A)+ mRNA export from nucleus"/>
    <property type="evidence" value="ECO:0007669"/>
    <property type="project" value="TreeGrafter"/>
</dbReference>
<sequence length="868" mass="98716">MGILLDRDDRSESTSMGNQRSFKLISLACVGCGQEQDIEITMNPESEGFTDLLQQAEQLTADMDSGTELPHLERNLLQILEAGQRLLTRTTPASQENVDVQASILLGSKGFVLPKISDRLEGLRTATTFESLEPVRDTDIQGFLKNERENALLAVIEQTRKNTFEGVERRQWECMENEWEREKQKILNSLLGSGPDSFQFQQDLELSVLDGQLNQGRSSLDHAEMAYARQVFIFNEHVIENGIVPSLVDMFAEVAQSIGDQNAIDLWKLVQCMTEIPLGQMYGNKPAVIRADKQIQAHFVARAKLYLEKNYVSYLESTVSSNLRQAQLGGVPGTYKLVLSYLNVRPPVTARMAEDGILDGQPVWALLFFCLRCGDLKAAKHVVDTARNQLGDFPSFFDEYISTSDHRLNPGNDTKINLQYRRAIKSCLDPYKRAVYCVIGRCDWREDHTEILDKIDDYLWMKLSHVGDPQLLDGNQEHLSLVELQKMMLEDYGEAHFSGYQEPFLYFQVLFVTGQFEAAIEFLSRIERLRYLAVHVALVLYDMKLLVIPANCQCQILSQDIADSPSLYRLNIARLIMMYTRKFEATDAREALQYFYFLRNLKTAKGENLFMSCVSELVLETREFDMLLGRMERDGTRKTGAIDKFNQDTQEITEMVAKDTEAKGMFEDAVKLYDLSQNHENALSLMNKLLSQVVSVAPSPQSTRDRLSSMAISMAERYNSTGHKATQMTTKTFYLLLDLITFFDLCHSGAVDKAIEVMKNIKLLPFLPAEVDVRVNSFKNYSDEIRRCLPDLLLATMNILLNKYQKLRSTGPQGFMSRQARAEDGGKETHMNMLRSQAKTLIMFAGMLPYRLPGDTNARLVQIEVLMN</sequence>
<dbReference type="Pfam" id="PF04097">
    <property type="entry name" value="Nic96"/>
    <property type="match status" value="1"/>
</dbReference>
<dbReference type="EMBL" id="BLXT01000976">
    <property type="protein sequence ID" value="GFN82145.1"/>
    <property type="molecule type" value="Genomic_DNA"/>
</dbReference>
<proteinExistence type="inferred from homology"/>
<dbReference type="AlphaFoldDB" id="A0AAV3Y4J7"/>
<dbReference type="PANTHER" id="PTHR11225">
    <property type="entry name" value="NUCLEAR PORE COMPLEX PROTEIN NUP93 NUCLEOPORIN NUP93 DEAD EYE PROTEIN"/>
    <property type="match status" value="1"/>
</dbReference>
<keyword evidence="7" id="KW-1185">Reference proteome</keyword>
<protein>
    <recommendedName>
        <fullName evidence="5">Nuclear pore protein</fullName>
    </recommendedName>
</protein>
<keyword evidence="4 5" id="KW-0539">Nucleus</keyword>
<keyword evidence="5" id="KW-0509">mRNA transport</keyword>